<dbReference type="InterPro" id="IPR001268">
    <property type="entry name" value="NADH_UbQ_OxRdtase_30kDa_su"/>
</dbReference>
<keyword evidence="3" id="KW-0520">NAD</keyword>
<dbReference type="GO" id="GO:0008137">
    <property type="term" value="F:NADH dehydrogenase (ubiquinone) activity"/>
    <property type="evidence" value="ECO:0007669"/>
    <property type="project" value="InterPro"/>
</dbReference>
<feature type="domain" description="NADH:ubiquinone oxidoreductase 30kDa subunit" evidence="6">
    <location>
        <begin position="143"/>
        <end position="257"/>
    </location>
</feature>
<dbReference type="PANTHER" id="PTHR10884">
    <property type="entry name" value="NADH DEHYDROGENASE UBIQUINONE IRON-SULFUR PROTEIN 3"/>
    <property type="match status" value="1"/>
</dbReference>
<evidence type="ECO:0000256" key="3">
    <source>
        <dbReference type="RuleBase" id="RU003456"/>
    </source>
</evidence>
<dbReference type="GO" id="GO:0016651">
    <property type="term" value="F:oxidoreductase activity, acting on NAD(P)H"/>
    <property type="evidence" value="ECO:0007669"/>
    <property type="project" value="InterPro"/>
</dbReference>
<sequence length="270" mass="29863">MADDKREDIVQPEQSQEPSKDAPAKESNQGTGTDDVAVTTPPTGSTSETPVTKSATITSDTPKEKHAAEPAPATSPPAEKSESAAKPVVKATPAKAAKAPPPPDPRVEQAIKQGEGMKEAIEKKLGAGTVEEVTASKTIPILRIAAQKWREAMMFLRDDPDQQFDYVELFSGTDYKDYIEVVMYVHSMTHGTYISVKTRTPRDMPVLPSLTPVYSGVNWEEREVFDLLGVTFEGHPDLRRIMMWEGWDGYPLRKDYSEFQNMPQRGGEPR</sequence>
<keyword evidence="4" id="KW-0874">Quinone</keyword>
<proteinExistence type="inferred from homology"/>
<reference evidence="7" key="1">
    <citation type="submission" date="2022-03" db="EMBL/GenBank/DDBJ databases">
        <title>Draft Genome Sequence of Firmicute Strain S0AB, a Heterotrophic Iron/Sulfur-Oxidizing Extreme Acidophile.</title>
        <authorList>
            <person name="Vergara E."/>
            <person name="Pakostova E."/>
            <person name="Johnson D.B."/>
            <person name="Holmes D.S."/>
        </authorList>
    </citation>
    <scope>NUCLEOTIDE SEQUENCE</scope>
    <source>
        <strain evidence="7">S0AB</strain>
    </source>
</reference>
<protein>
    <recommendedName>
        <fullName evidence="4">NADH-quinone oxidoreductase</fullName>
        <ecNumber evidence="4">7.1.1.-</ecNumber>
    </recommendedName>
</protein>
<dbReference type="EMBL" id="JALBUF010000004">
    <property type="protein sequence ID" value="MCI0183379.1"/>
    <property type="molecule type" value="Genomic_DNA"/>
</dbReference>
<feature type="compositionally biased region" description="Low complexity" evidence="5">
    <location>
        <begin position="38"/>
        <end position="52"/>
    </location>
</feature>
<dbReference type="Pfam" id="PF00329">
    <property type="entry name" value="Complex1_30kDa"/>
    <property type="match status" value="1"/>
</dbReference>
<dbReference type="RefSeq" id="WP_241713617.1">
    <property type="nucleotide sequence ID" value="NZ_JALBUF010000004.1"/>
</dbReference>
<dbReference type="AlphaFoldDB" id="A0A9X1V9J7"/>
<keyword evidence="3" id="KW-1278">Translocase</keyword>
<dbReference type="GO" id="GO:0048038">
    <property type="term" value="F:quinone binding"/>
    <property type="evidence" value="ECO:0007669"/>
    <property type="project" value="UniProtKB-KW"/>
</dbReference>
<evidence type="ECO:0000259" key="6">
    <source>
        <dbReference type="Pfam" id="PF00329"/>
    </source>
</evidence>
<comment type="catalytic activity">
    <reaction evidence="4">
        <text>a quinone + NADH + 5 H(+)(in) = a quinol + NAD(+) + 4 H(+)(out)</text>
        <dbReference type="Rhea" id="RHEA:57888"/>
        <dbReference type="ChEBI" id="CHEBI:15378"/>
        <dbReference type="ChEBI" id="CHEBI:24646"/>
        <dbReference type="ChEBI" id="CHEBI:57540"/>
        <dbReference type="ChEBI" id="CHEBI:57945"/>
        <dbReference type="ChEBI" id="CHEBI:132124"/>
    </reaction>
</comment>
<evidence type="ECO:0000313" key="7">
    <source>
        <dbReference type="EMBL" id="MCI0183379.1"/>
    </source>
</evidence>
<feature type="region of interest" description="Disordered" evidence="5">
    <location>
        <begin position="1"/>
        <end position="108"/>
    </location>
</feature>
<dbReference type="PANTHER" id="PTHR10884:SF14">
    <property type="entry name" value="NADH DEHYDROGENASE [UBIQUINONE] IRON-SULFUR PROTEIN 3, MITOCHONDRIAL"/>
    <property type="match status" value="1"/>
</dbReference>
<evidence type="ECO:0000256" key="1">
    <source>
        <dbReference type="ARBA" id="ARBA00007569"/>
    </source>
</evidence>
<gene>
    <name evidence="7" type="primary">ndhJ</name>
    <name evidence="7" type="ORF">MM817_01656</name>
</gene>
<accession>A0A9X1V9J7</accession>
<evidence type="ECO:0000256" key="4">
    <source>
        <dbReference type="RuleBase" id="RU003582"/>
    </source>
</evidence>
<evidence type="ECO:0000256" key="2">
    <source>
        <dbReference type="ARBA" id="ARBA00022448"/>
    </source>
</evidence>
<dbReference type="Proteomes" id="UP001139263">
    <property type="component" value="Unassembled WGS sequence"/>
</dbReference>
<dbReference type="InterPro" id="IPR020396">
    <property type="entry name" value="NADH_UbQ_OxRdtase_CS"/>
</dbReference>
<feature type="compositionally biased region" description="Low complexity" evidence="5">
    <location>
        <begin position="69"/>
        <end position="98"/>
    </location>
</feature>
<organism evidence="7 8">
    <name type="scientific">Sulfoacidibacillus ferrooxidans</name>
    <dbReference type="NCBI Taxonomy" id="2005001"/>
    <lineage>
        <taxon>Bacteria</taxon>
        <taxon>Bacillati</taxon>
        <taxon>Bacillota</taxon>
        <taxon>Bacilli</taxon>
        <taxon>Bacillales</taxon>
        <taxon>Alicyclobacillaceae</taxon>
        <taxon>Sulfoacidibacillus</taxon>
    </lineage>
</organism>
<evidence type="ECO:0000256" key="5">
    <source>
        <dbReference type="SAM" id="MobiDB-lite"/>
    </source>
</evidence>
<evidence type="ECO:0000313" key="8">
    <source>
        <dbReference type="Proteomes" id="UP001139263"/>
    </source>
</evidence>
<keyword evidence="8" id="KW-1185">Reference proteome</keyword>
<keyword evidence="2 3" id="KW-0813">Transport</keyword>
<dbReference type="EC" id="7.1.1.-" evidence="4"/>
<name>A0A9X1V9J7_9BACL</name>
<comment type="similarity">
    <text evidence="1 3">Belongs to the complex I 30 kDa subunit family.</text>
</comment>
<dbReference type="PROSITE" id="PS00542">
    <property type="entry name" value="COMPLEX1_30K"/>
    <property type="match status" value="1"/>
</dbReference>
<dbReference type="SUPFAM" id="SSF143243">
    <property type="entry name" value="Nqo5-like"/>
    <property type="match status" value="1"/>
</dbReference>
<dbReference type="Gene3D" id="3.30.460.80">
    <property type="entry name" value="NADH:ubiquinone oxidoreductase, 30kDa subunit"/>
    <property type="match status" value="1"/>
</dbReference>
<comment type="caution">
    <text evidence="7">The sequence shown here is derived from an EMBL/GenBank/DDBJ whole genome shotgun (WGS) entry which is preliminary data.</text>
</comment>
<dbReference type="InterPro" id="IPR037232">
    <property type="entry name" value="NADH_quin_OxRdtase_su_C/D-like"/>
</dbReference>
<keyword evidence="7" id="KW-0560">Oxidoreductase</keyword>
<comment type="function">
    <text evidence="4">NDH-1 shuttles electrons from NADH, via FMN and iron-sulfur (Fe-S) centers, to quinones in the respiratory chain.</text>
</comment>